<dbReference type="GO" id="GO:0004497">
    <property type="term" value="F:monooxygenase activity"/>
    <property type="evidence" value="ECO:0007669"/>
    <property type="project" value="InterPro"/>
</dbReference>
<evidence type="ECO:0000313" key="5">
    <source>
        <dbReference type="EMBL" id="KAJ5100513.1"/>
    </source>
</evidence>
<keyword evidence="6" id="KW-1185">Reference proteome</keyword>
<dbReference type="OrthoDB" id="3934656at2759"/>
<evidence type="ECO:0000256" key="1">
    <source>
        <dbReference type="ARBA" id="ARBA00001971"/>
    </source>
</evidence>
<dbReference type="InterPro" id="IPR001128">
    <property type="entry name" value="Cyt_P450"/>
</dbReference>
<dbReference type="PANTHER" id="PTHR24305:SF232">
    <property type="entry name" value="P450, PUTATIVE (EUROFUNG)-RELATED"/>
    <property type="match status" value="1"/>
</dbReference>
<evidence type="ECO:0000256" key="2">
    <source>
        <dbReference type="ARBA" id="ARBA00010617"/>
    </source>
</evidence>
<dbReference type="InterPro" id="IPR002401">
    <property type="entry name" value="Cyt_P450_E_grp-I"/>
</dbReference>
<dbReference type="InterPro" id="IPR036396">
    <property type="entry name" value="Cyt_P450_sf"/>
</dbReference>
<evidence type="ECO:0000256" key="4">
    <source>
        <dbReference type="ARBA" id="ARBA00023004"/>
    </source>
</evidence>
<organism evidence="5 6">
    <name type="scientific">Penicillium angulare</name>
    <dbReference type="NCBI Taxonomy" id="116970"/>
    <lineage>
        <taxon>Eukaryota</taxon>
        <taxon>Fungi</taxon>
        <taxon>Dikarya</taxon>
        <taxon>Ascomycota</taxon>
        <taxon>Pezizomycotina</taxon>
        <taxon>Eurotiomycetes</taxon>
        <taxon>Eurotiomycetidae</taxon>
        <taxon>Eurotiales</taxon>
        <taxon>Aspergillaceae</taxon>
        <taxon>Penicillium</taxon>
    </lineage>
</organism>
<dbReference type="GO" id="GO:0020037">
    <property type="term" value="F:heme binding"/>
    <property type="evidence" value="ECO:0007669"/>
    <property type="project" value="InterPro"/>
</dbReference>
<dbReference type="PRINTS" id="PR00463">
    <property type="entry name" value="EP450I"/>
</dbReference>
<dbReference type="SUPFAM" id="SSF48264">
    <property type="entry name" value="Cytochrome P450"/>
    <property type="match status" value="1"/>
</dbReference>
<reference evidence="5" key="1">
    <citation type="submission" date="2022-11" db="EMBL/GenBank/DDBJ databases">
        <authorList>
            <person name="Petersen C."/>
        </authorList>
    </citation>
    <scope>NUCLEOTIDE SEQUENCE</scope>
    <source>
        <strain evidence="5">IBT 30069</strain>
    </source>
</reference>
<dbReference type="PANTHER" id="PTHR24305">
    <property type="entry name" value="CYTOCHROME P450"/>
    <property type="match status" value="1"/>
</dbReference>
<evidence type="ECO:0000313" key="6">
    <source>
        <dbReference type="Proteomes" id="UP001149165"/>
    </source>
</evidence>
<evidence type="ECO:0008006" key="7">
    <source>
        <dbReference type="Google" id="ProtNLM"/>
    </source>
</evidence>
<dbReference type="Pfam" id="PF00067">
    <property type="entry name" value="p450"/>
    <property type="match status" value="1"/>
</dbReference>
<dbReference type="Gene3D" id="1.10.630.10">
    <property type="entry name" value="Cytochrome P450"/>
    <property type="match status" value="2"/>
</dbReference>
<reference evidence="5" key="2">
    <citation type="journal article" date="2023" name="IMA Fungus">
        <title>Comparative genomic study of the Penicillium genus elucidates a diverse pangenome and 15 lateral gene transfer events.</title>
        <authorList>
            <person name="Petersen C."/>
            <person name="Sorensen T."/>
            <person name="Nielsen M.R."/>
            <person name="Sondergaard T.E."/>
            <person name="Sorensen J.L."/>
            <person name="Fitzpatrick D.A."/>
            <person name="Frisvad J.C."/>
            <person name="Nielsen K.L."/>
        </authorList>
    </citation>
    <scope>NUCLEOTIDE SEQUENCE</scope>
    <source>
        <strain evidence="5">IBT 30069</strain>
    </source>
</reference>
<name>A0A9W9KC18_9EURO</name>
<accession>A0A9W9KC18</accession>
<evidence type="ECO:0000256" key="3">
    <source>
        <dbReference type="ARBA" id="ARBA00022723"/>
    </source>
</evidence>
<dbReference type="AlphaFoldDB" id="A0A9W9KC18"/>
<dbReference type="EMBL" id="JAPQKH010000004">
    <property type="protein sequence ID" value="KAJ5100513.1"/>
    <property type="molecule type" value="Genomic_DNA"/>
</dbReference>
<dbReference type="GO" id="GO:0005506">
    <property type="term" value="F:iron ion binding"/>
    <property type="evidence" value="ECO:0007669"/>
    <property type="project" value="InterPro"/>
</dbReference>
<dbReference type="GO" id="GO:0043386">
    <property type="term" value="P:mycotoxin biosynthetic process"/>
    <property type="evidence" value="ECO:0007669"/>
    <property type="project" value="UniProtKB-ARBA"/>
</dbReference>
<proteinExistence type="inferred from homology"/>
<keyword evidence="3" id="KW-0479">Metal-binding</keyword>
<dbReference type="GO" id="GO:0016705">
    <property type="term" value="F:oxidoreductase activity, acting on paired donors, with incorporation or reduction of molecular oxygen"/>
    <property type="evidence" value="ECO:0007669"/>
    <property type="project" value="InterPro"/>
</dbReference>
<dbReference type="Proteomes" id="UP001149165">
    <property type="component" value="Unassembled WGS sequence"/>
</dbReference>
<comment type="caution">
    <text evidence="5">The sequence shown here is derived from an EMBL/GenBank/DDBJ whole genome shotgun (WGS) entry which is preliminary data.</text>
</comment>
<comment type="similarity">
    <text evidence="2">Belongs to the cytochrome P450 family.</text>
</comment>
<gene>
    <name evidence="5" type="ORF">N7456_006565</name>
</gene>
<dbReference type="InterPro" id="IPR050121">
    <property type="entry name" value="Cytochrome_P450_monoxygenase"/>
</dbReference>
<keyword evidence="4" id="KW-0408">Iron</keyword>
<protein>
    <recommendedName>
        <fullName evidence="7">Cytochrome P450</fullName>
    </recommendedName>
</protein>
<sequence>MSLHSSLQGALPQLESLKFSDVLTVGLITVAVVLLTLPLWDRLASVPGPFWARWSPIWMIYHSLKGDMHREMIQLHEKYGGIVRTGPFEVLRFTFWVLYLIGSPDVIGELTFSKRFGFIEEASDKGTFAQIEGALGSASWVGQVPWLYWIHDWLSPLIGNRLKVTNRHGMLREIAGKEVSERSSVQSAHPDMLDKFMDVHRKQPEKFDSMAVLSMAASNIFAGSDTTAISISAIMYHLCKNPQYKQKLLEEIDAEAAAGRISRTNVPYKVAQNMHYLQVCIQEGLRCHPAVGMSMPRVVPPEGLVVNGKRIPGGVSLSTDSV</sequence>
<comment type="cofactor">
    <cofactor evidence="1">
        <name>heme</name>
        <dbReference type="ChEBI" id="CHEBI:30413"/>
    </cofactor>
</comment>